<organism evidence="19 20">
    <name type="scientific">Folsomia candida</name>
    <name type="common">Springtail</name>
    <dbReference type="NCBI Taxonomy" id="158441"/>
    <lineage>
        <taxon>Eukaryota</taxon>
        <taxon>Metazoa</taxon>
        <taxon>Ecdysozoa</taxon>
        <taxon>Arthropoda</taxon>
        <taxon>Hexapoda</taxon>
        <taxon>Collembola</taxon>
        <taxon>Entomobryomorpha</taxon>
        <taxon>Isotomoidea</taxon>
        <taxon>Isotomidae</taxon>
        <taxon>Proisotominae</taxon>
        <taxon>Folsomia</taxon>
    </lineage>
</organism>
<dbReference type="CDD" id="cd01053">
    <property type="entry name" value="AOX"/>
    <property type="match status" value="1"/>
</dbReference>
<dbReference type="OrthoDB" id="7772794at2759"/>
<evidence type="ECO:0000256" key="16">
    <source>
        <dbReference type="ARBA" id="ARBA00025285"/>
    </source>
</evidence>
<protein>
    <submittedName>
        <fullName evidence="19">Alternative oxidase, mitochondrial</fullName>
    </submittedName>
</protein>
<dbReference type="GO" id="GO:0046872">
    <property type="term" value="F:metal ion binding"/>
    <property type="evidence" value="ECO:0007669"/>
    <property type="project" value="UniProtKB-KW"/>
</dbReference>
<evidence type="ECO:0000256" key="14">
    <source>
        <dbReference type="ARBA" id="ARBA00023128"/>
    </source>
</evidence>
<keyword evidence="15 18" id="KW-0472">Membrane</keyword>
<evidence type="ECO:0000256" key="5">
    <source>
        <dbReference type="ARBA" id="ARBA00022660"/>
    </source>
</evidence>
<dbReference type="Gene3D" id="1.20.1260.140">
    <property type="entry name" value="Alternative oxidase"/>
    <property type="match status" value="1"/>
</dbReference>
<comment type="subcellular location">
    <subcellularLocation>
        <location evidence="2">Mitochondrion inner membrane</location>
    </subcellularLocation>
</comment>
<evidence type="ECO:0000256" key="4">
    <source>
        <dbReference type="ARBA" id="ARBA00022448"/>
    </source>
</evidence>
<feature type="transmembrane region" description="Helical" evidence="18">
    <location>
        <begin position="80"/>
        <end position="98"/>
    </location>
</feature>
<feature type="transmembrane region" description="Helical" evidence="18">
    <location>
        <begin position="119"/>
        <end position="137"/>
    </location>
</feature>
<keyword evidence="7" id="KW-0479">Metal-binding</keyword>
<dbReference type="EMBL" id="LNIX01000049">
    <property type="protein sequence ID" value="OXA38027.1"/>
    <property type="molecule type" value="Genomic_DNA"/>
</dbReference>
<dbReference type="PANTHER" id="PTHR31803">
    <property type="entry name" value="ALTERNATIVE OXIDASE"/>
    <property type="match status" value="1"/>
</dbReference>
<keyword evidence="20" id="KW-1185">Reference proteome</keyword>
<evidence type="ECO:0000256" key="3">
    <source>
        <dbReference type="ARBA" id="ARBA00008388"/>
    </source>
</evidence>
<feature type="transmembrane region" description="Helical" evidence="18">
    <location>
        <begin position="515"/>
        <end position="538"/>
    </location>
</feature>
<evidence type="ECO:0000256" key="8">
    <source>
        <dbReference type="ARBA" id="ARBA00022792"/>
    </source>
</evidence>
<dbReference type="Proteomes" id="UP000198287">
    <property type="component" value="Unassembled WGS sequence"/>
</dbReference>
<dbReference type="GO" id="GO:0010230">
    <property type="term" value="P:alternative respiration"/>
    <property type="evidence" value="ECO:0007669"/>
    <property type="project" value="TreeGrafter"/>
</dbReference>
<feature type="region of interest" description="Disordered" evidence="17">
    <location>
        <begin position="337"/>
        <end position="357"/>
    </location>
</feature>
<gene>
    <name evidence="19" type="ORF">Fcan01_27179</name>
</gene>
<dbReference type="FunFam" id="1.20.1260.140:FF:000002">
    <property type="entry name" value="Alternative oxidase"/>
    <property type="match status" value="1"/>
</dbReference>
<evidence type="ECO:0000256" key="1">
    <source>
        <dbReference type="ARBA" id="ARBA00001962"/>
    </source>
</evidence>
<feature type="compositionally biased region" description="Polar residues" evidence="17">
    <location>
        <begin position="337"/>
        <end position="347"/>
    </location>
</feature>
<evidence type="ECO:0000256" key="13">
    <source>
        <dbReference type="ARBA" id="ARBA00023004"/>
    </source>
</evidence>
<comment type="cofactor">
    <cofactor evidence="1">
        <name>Fe cation</name>
        <dbReference type="ChEBI" id="CHEBI:24875"/>
    </cofactor>
</comment>
<evidence type="ECO:0000256" key="15">
    <source>
        <dbReference type="ARBA" id="ARBA00023136"/>
    </source>
</evidence>
<evidence type="ECO:0000256" key="11">
    <source>
        <dbReference type="ARBA" id="ARBA00022989"/>
    </source>
</evidence>
<dbReference type="GO" id="GO:0005743">
    <property type="term" value="C:mitochondrial inner membrane"/>
    <property type="evidence" value="ECO:0007669"/>
    <property type="project" value="UniProtKB-SubCell"/>
</dbReference>
<name>A0A226CZW6_FOLCA</name>
<evidence type="ECO:0000256" key="9">
    <source>
        <dbReference type="ARBA" id="ARBA00022946"/>
    </source>
</evidence>
<evidence type="ECO:0000256" key="6">
    <source>
        <dbReference type="ARBA" id="ARBA00022692"/>
    </source>
</evidence>
<evidence type="ECO:0000256" key="18">
    <source>
        <dbReference type="SAM" id="Phobius"/>
    </source>
</evidence>
<dbReference type="InterPro" id="IPR038659">
    <property type="entry name" value="AOX_sf"/>
</dbReference>
<dbReference type="PROSITE" id="PS51257">
    <property type="entry name" value="PROKAR_LIPOPROTEIN"/>
    <property type="match status" value="1"/>
</dbReference>
<evidence type="ECO:0000256" key="7">
    <source>
        <dbReference type="ARBA" id="ARBA00022723"/>
    </source>
</evidence>
<dbReference type="STRING" id="158441.A0A226CZW6"/>
<keyword evidence="13" id="KW-0408">Iron</keyword>
<sequence length="634" mass="73011">MNWKSGRTWQNRVKFVAIFQIIGSSVYVLILSCLLVLEIISFEKNNPVTRRASWESQENSALQNSTFLSSLFDHDEQRSSLGQVIGIAIFILVIFLFIDWELLKAANQRNVGKCRIWRTVRCIRLTFAIIIFITGFYKVRMQQLQGVVLAEIVVDLCCIFVVQKFIRELKCEECEEGDIRSSVSQAAAITVQDNFYEEKKIKEKQRPAKHVAQSRITLRKKPQAELLYSNVNSSRHTKLLVSFRNKLAVLSSVCLTLSWEYYYYRYHHHQSHLKSRSKQHYILTSAPPFGFCKKEEAMRRISTLFVSSVKCQPSYLTPCLAGRWDARVPPMVTSNNFFSTKAPSSGSKGEDDGNDAEFNEHFKLDKNRHPLMGQTQGRLKDQDHRLKATTYWDNPTPHQIYSSEELKSVEIVHKEPSAMYDKVALFAVKLMRTGFDIVSRYKGPGGEMTKRAWLNRCLFLETVAGVPGMVAGMARHLKSLRSMKRDHGWIHTLLAEAENERMHLLIFMKMKDPGLFFRFMVIVGQGVFFNAFFLTYLISPRTCHRFVGYLEEEAVKTYTGLLKDIGHDEGHLESWGSEPAHSIAIRYYKLPADAKVRDVIGCIRADEATHRDVNHTFAELDPDMDNNPFIHKHK</sequence>
<dbReference type="AlphaFoldDB" id="A0A226CZW6"/>
<keyword evidence="11 18" id="KW-1133">Transmembrane helix</keyword>
<evidence type="ECO:0000313" key="19">
    <source>
        <dbReference type="EMBL" id="OXA38027.1"/>
    </source>
</evidence>
<keyword evidence="12" id="KW-0560">Oxidoreductase</keyword>
<proteinExistence type="inferred from homology"/>
<accession>A0A226CZW6</accession>
<dbReference type="Pfam" id="PF01786">
    <property type="entry name" value="AOX"/>
    <property type="match status" value="1"/>
</dbReference>
<evidence type="ECO:0000256" key="10">
    <source>
        <dbReference type="ARBA" id="ARBA00022982"/>
    </source>
</evidence>
<evidence type="ECO:0000256" key="17">
    <source>
        <dbReference type="SAM" id="MobiDB-lite"/>
    </source>
</evidence>
<feature type="transmembrane region" description="Helical" evidence="18">
    <location>
        <begin position="12"/>
        <end position="37"/>
    </location>
</feature>
<evidence type="ECO:0000313" key="20">
    <source>
        <dbReference type="Proteomes" id="UP000198287"/>
    </source>
</evidence>
<reference evidence="19 20" key="1">
    <citation type="submission" date="2015-12" db="EMBL/GenBank/DDBJ databases">
        <title>The genome of Folsomia candida.</title>
        <authorList>
            <person name="Faddeeva A."/>
            <person name="Derks M.F."/>
            <person name="Anvar Y."/>
            <person name="Smit S."/>
            <person name="Van Straalen N."/>
            <person name="Roelofs D."/>
        </authorList>
    </citation>
    <scope>NUCLEOTIDE SEQUENCE [LARGE SCALE GENOMIC DNA]</scope>
    <source>
        <strain evidence="19 20">VU population</strain>
        <tissue evidence="19">Whole body</tissue>
    </source>
</reference>
<dbReference type="GO" id="GO:0009916">
    <property type="term" value="F:alternative oxidase activity"/>
    <property type="evidence" value="ECO:0007669"/>
    <property type="project" value="InterPro"/>
</dbReference>
<evidence type="ECO:0000256" key="12">
    <source>
        <dbReference type="ARBA" id="ARBA00023002"/>
    </source>
</evidence>
<keyword evidence="9" id="KW-0809">Transit peptide</keyword>
<keyword evidence="10" id="KW-0249">Electron transport</keyword>
<keyword evidence="14" id="KW-0496">Mitochondrion</keyword>
<keyword evidence="8" id="KW-0999">Mitochondrion inner membrane</keyword>
<evidence type="ECO:0000256" key="2">
    <source>
        <dbReference type="ARBA" id="ARBA00004273"/>
    </source>
</evidence>
<keyword evidence="4" id="KW-0813">Transport</keyword>
<dbReference type="PANTHER" id="PTHR31803:SF3">
    <property type="entry name" value="ALTERNATIVE OXIDASE"/>
    <property type="match status" value="1"/>
</dbReference>
<comment type="caution">
    <text evidence="19">The sequence shown here is derived from an EMBL/GenBank/DDBJ whole genome shotgun (WGS) entry which is preliminary data.</text>
</comment>
<comment type="function">
    <text evidence="16">Catalyzes cyanide-resistant oxygen consumption. May increase respiration when the cytochrome respiratory pathway is restricted, or in response to low temperatures.</text>
</comment>
<keyword evidence="5" id="KW-0679">Respiratory chain</keyword>
<comment type="similarity">
    <text evidence="3">Belongs to the alternative oxidase family.</text>
</comment>
<keyword evidence="6 18" id="KW-0812">Transmembrane</keyword>
<dbReference type="InterPro" id="IPR002680">
    <property type="entry name" value="AOX"/>
</dbReference>